<keyword evidence="1" id="KW-0433">Leucine-rich repeat</keyword>
<dbReference type="SMART" id="SM00368">
    <property type="entry name" value="LRR_RI"/>
    <property type="match status" value="4"/>
</dbReference>
<dbReference type="Pfam" id="PF13516">
    <property type="entry name" value="LRR_6"/>
    <property type="match status" value="3"/>
</dbReference>
<dbReference type="InterPro" id="IPR001611">
    <property type="entry name" value="Leu-rich_rpt"/>
</dbReference>
<dbReference type="AlphaFoldDB" id="A0AAV7S3Z9"/>
<proteinExistence type="predicted"/>
<dbReference type="PANTHER" id="PTHR24106">
    <property type="entry name" value="NACHT, LRR AND CARD DOMAINS-CONTAINING"/>
    <property type="match status" value="1"/>
</dbReference>
<organism evidence="4 5">
    <name type="scientific">Pleurodeles waltl</name>
    <name type="common">Iberian ribbed newt</name>
    <dbReference type="NCBI Taxonomy" id="8319"/>
    <lineage>
        <taxon>Eukaryota</taxon>
        <taxon>Metazoa</taxon>
        <taxon>Chordata</taxon>
        <taxon>Craniata</taxon>
        <taxon>Vertebrata</taxon>
        <taxon>Euteleostomi</taxon>
        <taxon>Amphibia</taxon>
        <taxon>Batrachia</taxon>
        <taxon>Caudata</taxon>
        <taxon>Salamandroidea</taxon>
        <taxon>Salamandridae</taxon>
        <taxon>Pleurodelinae</taxon>
        <taxon>Pleurodeles</taxon>
    </lineage>
</organism>
<dbReference type="InterPro" id="IPR051261">
    <property type="entry name" value="NLR"/>
</dbReference>
<accession>A0AAV7S3Z9</accession>
<keyword evidence="5" id="KW-1185">Reference proteome</keyword>
<evidence type="ECO:0000256" key="3">
    <source>
        <dbReference type="SAM" id="MobiDB-lite"/>
    </source>
</evidence>
<keyword evidence="2" id="KW-0677">Repeat</keyword>
<feature type="region of interest" description="Disordered" evidence="3">
    <location>
        <begin position="20"/>
        <end position="46"/>
    </location>
</feature>
<dbReference type="SUPFAM" id="SSF52047">
    <property type="entry name" value="RNI-like"/>
    <property type="match status" value="1"/>
</dbReference>
<gene>
    <name evidence="4" type="ORF">NDU88_011872</name>
</gene>
<dbReference type="InterPro" id="IPR032675">
    <property type="entry name" value="LRR_dom_sf"/>
</dbReference>
<dbReference type="Gene3D" id="3.80.10.10">
    <property type="entry name" value="Ribonuclease Inhibitor"/>
    <property type="match status" value="1"/>
</dbReference>
<comment type="caution">
    <text evidence="4">The sequence shown here is derived from an EMBL/GenBank/DDBJ whole genome shotgun (WGS) entry which is preliminary data.</text>
</comment>
<evidence type="ECO:0000313" key="4">
    <source>
        <dbReference type="EMBL" id="KAJ1159204.1"/>
    </source>
</evidence>
<evidence type="ECO:0000256" key="2">
    <source>
        <dbReference type="ARBA" id="ARBA00022737"/>
    </source>
</evidence>
<evidence type="ECO:0000256" key="1">
    <source>
        <dbReference type="ARBA" id="ARBA00022614"/>
    </source>
</evidence>
<dbReference type="EMBL" id="JANPWB010000009">
    <property type="protein sequence ID" value="KAJ1159204.1"/>
    <property type="molecule type" value="Genomic_DNA"/>
</dbReference>
<evidence type="ECO:0000313" key="5">
    <source>
        <dbReference type="Proteomes" id="UP001066276"/>
    </source>
</evidence>
<sequence>MRPYLYAGMSLHPWHRVTRHGGPLGPGSPSGAHEGVSRRPEVPSQSRTPMVVPCYMGKLFSYCGITSVSCDSLAALLRSNRYLLHLNLSYNPLGDIGLYWFCDALKQRGNRLQKIDTSGCRITGVACSYLAASLRSNRSLLELNLGHNELGDAGVSLLCDVLKQPDNQLQKIKLVCCYFTHWCCGHLARALKTNLSLTELDLSRNNIGDEGIKEFCEELKDEDSQVQTLRPVFSGRELFERHVLLRLFVYPGIDLF</sequence>
<protein>
    <submittedName>
        <fullName evidence="4">Uncharacterized protein</fullName>
    </submittedName>
</protein>
<name>A0AAV7S3Z9_PLEWA</name>
<reference evidence="4" key="1">
    <citation type="journal article" date="2022" name="bioRxiv">
        <title>Sequencing and chromosome-scale assembly of the giantPleurodeles waltlgenome.</title>
        <authorList>
            <person name="Brown T."/>
            <person name="Elewa A."/>
            <person name="Iarovenko S."/>
            <person name="Subramanian E."/>
            <person name="Araus A.J."/>
            <person name="Petzold A."/>
            <person name="Susuki M."/>
            <person name="Suzuki K.-i.T."/>
            <person name="Hayashi T."/>
            <person name="Toyoda A."/>
            <person name="Oliveira C."/>
            <person name="Osipova E."/>
            <person name="Leigh N.D."/>
            <person name="Simon A."/>
            <person name="Yun M.H."/>
        </authorList>
    </citation>
    <scope>NUCLEOTIDE SEQUENCE</scope>
    <source>
        <strain evidence="4">20211129_DDA</strain>
        <tissue evidence="4">Liver</tissue>
    </source>
</reference>
<dbReference type="Proteomes" id="UP001066276">
    <property type="component" value="Chromosome 5"/>
</dbReference>